<accession>A0A9Q1ILD1</accession>
<evidence type="ECO:0000256" key="1">
    <source>
        <dbReference type="SAM" id="MobiDB-lite"/>
    </source>
</evidence>
<feature type="region of interest" description="Disordered" evidence="1">
    <location>
        <begin position="1"/>
        <end position="65"/>
    </location>
</feature>
<protein>
    <submittedName>
        <fullName evidence="2">Uncharacterized protein</fullName>
    </submittedName>
</protein>
<proteinExistence type="predicted"/>
<name>A0A9Q1ILD1_SYNKA</name>
<evidence type="ECO:0000313" key="2">
    <source>
        <dbReference type="EMBL" id="KAJ8344098.1"/>
    </source>
</evidence>
<reference evidence="2" key="1">
    <citation type="journal article" date="2023" name="Science">
        <title>Genome structures resolve the early diversification of teleost fishes.</title>
        <authorList>
            <person name="Parey E."/>
            <person name="Louis A."/>
            <person name="Montfort J."/>
            <person name="Bouchez O."/>
            <person name="Roques C."/>
            <person name="Iampietro C."/>
            <person name="Lluch J."/>
            <person name="Castinel A."/>
            <person name="Donnadieu C."/>
            <person name="Desvignes T."/>
            <person name="Floi Bucao C."/>
            <person name="Jouanno E."/>
            <person name="Wen M."/>
            <person name="Mejri S."/>
            <person name="Dirks R."/>
            <person name="Jansen H."/>
            <person name="Henkel C."/>
            <person name="Chen W.J."/>
            <person name="Zahm M."/>
            <person name="Cabau C."/>
            <person name="Klopp C."/>
            <person name="Thompson A.W."/>
            <person name="Robinson-Rechavi M."/>
            <person name="Braasch I."/>
            <person name="Lecointre G."/>
            <person name="Bobe J."/>
            <person name="Postlethwait J.H."/>
            <person name="Berthelot C."/>
            <person name="Roest Crollius H."/>
            <person name="Guiguen Y."/>
        </authorList>
    </citation>
    <scope>NUCLEOTIDE SEQUENCE</scope>
    <source>
        <strain evidence="2">WJC10195</strain>
    </source>
</reference>
<gene>
    <name evidence="2" type="ORF">SKAU_G00314270</name>
</gene>
<dbReference type="EMBL" id="JAINUF010000013">
    <property type="protein sequence ID" value="KAJ8344098.1"/>
    <property type="molecule type" value="Genomic_DNA"/>
</dbReference>
<sequence>MEPSPRRETELSGGTGGKSTRARGSPTPEVQPTKKGVSGGTDSPLLNPTREGSRHDAAAGRKSYAADAHQCLSVLPPGPLHRQPSSA</sequence>
<dbReference type="Proteomes" id="UP001152622">
    <property type="component" value="Chromosome 13"/>
</dbReference>
<dbReference type="AlphaFoldDB" id="A0A9Q1ILD1"/>
<comment type="caution">
    <text evidence="2">The sequence shown here is derived from an EMBL/GenBank/DDBJ whole genome shotgun (WGS) entry which is preliminary data.</text>
</comment>
<evidence type="ECO:0000313" key="3">
    <source>
        <dbReference type="Proteomes" id="UP001152622"/>
    </source>
</evidence>
<keyword evidence="3" id="KW-1185">Reference proteome</keyword>
<organism evidence="2 3">
    <name type="scientific">Synaphobranchus kaupii</name>
    <name type="common">Kaup's arrowtooth eel</name>
    <dbReference type="NCBI Taxonomy" id="118154"/>
    <lineage>
        <taxon>Eukaryota</taxon>
        <taxon>Metazoa</taxon>
        <taxon>Chordata</taxon>
        <taxon>Craniata</taxon>
        <taxon>Vertebrata</taxon>
        <taxon>Euteleostomi</taxon>
        <taxon>Actinopterygii</taxon>
        <taxon>Neopterygii</taxon>
        <taxon>Teleostei</taxon>
        <taxon>Anguilliformes</taxon>
        <taxon>Synaphobranchidae</taxon>
        <taxon>Synaphobranchus</taxon>
    </lineage>
</organism>
<feature type="compositionally biased region" description="Basic and acidic residues" evidence="1">
    <location>
        <begin position="1"/>
        <end position="10"/>
    </location>
</feature>